<evidence type="ECO:0000313" key="2">
    <source>
        <dbReference type="EMBL" id="OAF60336.1"/>
    </source>
</evidence>
<reference evidence="2" key="1">
    <citation type="submission" date="2016-03" db="EMBL/GenBank/DDBJ databases">
        <title>Updated assembly of Pseudogymnoascus destructans, the fungus causing white-nose syndrome of bats.</title>
        <authorList>
            <person name="Palmer J.M."/>
            <person name="Drees K.P."/>
            <person name="Foster J.T."/>
            <person name="Lindner D.L."/>
        </authorList>
    </citation>
    <scope>NUCLEOTIDE SEQUENCE [LARGE SCALE GENOMIC DNA]</scope>
    <source>
        <strain evidence="2">20631-21</strain>
    </source>
</reference>
<name>A0A177ADZ7_9PEZI</name>
<dbReference type="Proteomes" id="UP000077154">
    <property type="component" value="Unassembled WGS sequence"/>
</dbReference>
<organism evidence="2">
    <name type="scientific">Pseudogymnoascus destructans</name>
    <dbReference type="NCBI Taxonomy" id="655981"/>
    <lineage>
        <taxon>Eukaryota</taxon>
        <taxon>Fungi</taxon>
        <taxon>Dikarya</taxon>
        <taxon>Ascomycota</taxon>
        <taxon>Pezizomycotina</taxon>
        <taxon>Leotiomycetes</taxon>
        <taxon>Thelebolales</taxon>
        <taxon>Thelebolaceae</taxon>
        <taxon>Pseudogymnoascus</taxon>
    </lineage>
</organism>
<sequence>MCSVIWPVLETLSQWGHLRGAFGIAIECVKGIVYESVVKESTTRVVEDICSTRKNATAGYTRSGAGARESTRPQVTPRAGKKVAGARESRPGKRGARKRVAAGTRGHATAVSPRAGKRWRQAREGTRPQSPRGLEKGGGRHARARDRSLPAGWKKVAAGTRGHATAVSPRAGKRWRQARGWDTVACPRVPAANLIE</sequence>
<gene>
    <name evidence="2" type="ORF">VC83_03548</name>
</gene>
<dbReference type="AlphaFoldDB" id="A0A177ADZ7"/>
<feature type="region of interest" description="Disordered" evidence="1">
    <location>
        <begin position="61"/>
        <end position="147"/>
    </location>
</feature>
<proteinExistence type="predicted"/>
<accession>A0A177ADZ7</accession>
<dbReference type="GeneID" id="36286624"/>
<protein>
    <submittedName>
        <fullName evidence="2">Uncharacterized protein</fullName>
    </submittedName>
</protein>
<evidence type="ECO:0000256" key="1">
    <source>
        <dbReference type="SAM" id="MobiDB-lite"/>
    </source>
</evidence>
<dbReference type="RefSeq" id="XP_024325617.1">
    <property type="nucleotide sequence ID" value="XM_024467194.1"/>
</dbReference>
<dbReference type="EMBL" id="KV441391">
    <property type="protein sequence ID" value="OAF60336.1"/>
    <property type="molecule type" value="Genomic_DNA"/>
</dbReference>